<feature type="domain" description="BBSome complex member BBS5 PH" evidence="10">
    <location>
        <begin position="170"/>
        <end position="224"/>
    </location>
</feature>
<keyword evidence="4" id="KW-1003">Cell membrane</keyword>
<dbReference type="PANTHER" id="PTHR21351">
    <property type="entry name" value="BARDET-BIEDL SYNDROME PROTEIN 5"/>
    <property type="match status" value="1"/>
</dbReference>
<evidence type="ECO:0000256" key="8">
    <source>
        <dbReference type="ARBA" id="ARBA00023212"/>
    </source>
</evidence>
<dbReference type="AlphaFoldDB" id="A0ABD2WY72"/>
<keyword evidence="8" id="KW-0206">Cytoskeleton</keyword>
<dbReference type="PANTHER" id="PTHR21351:SF0">
    <property type="entry name" value="BARDET-BIEDL SYNDROME 5 PROTEIN"/>
    <property type="match status" value="1"/>
</dbReference>
<dbReference type="InterPro" id="IPR014003">
    <property type="entry name" value="BBS5_PH"/>
</dbReference>
<gene>
    <name evidence="11" type="ORF">TKK_008232</name>
</gene>
<keyword evidence="12" id="KW-1185">Reference proteome</keyword>
<reference evidence="11 12" key="1">
    <citation type="journal article" date="2024" name="bioRxiv">
        <title>A reference genome for Trichogramma kaykai: A tiny desert-dwelling parasitoid wasp with competing sex-ratio distorters.</title>
        <authorList>
            <person name="Culotta J."/>
            <person name="Lindsey A.R."/>
        </authorList>
    </citation>
    <scope>NUCLEOTIDE SEQUENCE [LARGE SCALE GENOMIC DNA]</scope>
    <source>
        <strain evidence="11 12">KSX58</strain>
    </source>
</reference>
<proteinExistence type="inferred from homology"/>
<dbReference type="InterPro" id="IPR006606">
    <property type="entry name" value="BBL5"/>
</dbReference>
<evidence type="ECO:0000256" key="4">
    <source>
        <dbReference type="ARBA" id="ARBA00022475"/>
    </source>
</evidence>
<dbReference type="Pfam" id="PF07289">
    <property type="entry name" value="BBL5"/>
    <property type="match status" value="1"/>
</dbReference>
<dbReference type="Proteomes" id="UP001627154">
    <property type="component" value="Unassembled WGS sequence"/>
</dbReference>
<evidence type="ECO:0000256" key="5">
    <source>
        <dbReference type="ARBA" id="ARBA00022490"/>
    </source>
</evidence>
<protein>
    <recommendedName>
        <fullName evidence="10">BBSome complex member BBS5 PH domain-containing protein</fullName>
    </recommendedName>
</protein>
<dbReference type="EMBL" id="JBJJXI010000060">
    <property type="protein sequence ID" value="KAL3398002.1"/>
    <property type="molecule type" value="Genomic_DNA"/>
</dbReference>
<keyword evidence="9" id="KW-0966">Cell projection</keyword>
<evidence type="ECO:0000313" key="11">
    <source>
        <dbReference type="EMBL" id="KAL3398002.1"/>
    </source>
</evidence>
<accession>A0ABD2WY72</accession>
<evidence type="ECO:0000313" key="12">
    <source>
        <dbReference type="Proteomes" id="UP001627154"/>
    </source>
</evidence>
<evidence type="ECO:0000256" key="9">
    <source>
        <dbReference type="ARBA" id="ARBA00023273"/>
    </source>
</evidence>
<organism evidence="11 12">
    <name type="scientific">Trichogramma kaykai</name>
    <dbReference type="NCBI Taxonomy" id="54128"/>
    <lineage>
        <taxon>Eukaryota</taxon>
        <taxon>Metazoa</taxon>
        <taxon>Ecdysozoa</taxon>
        <taxon>Arthropoda</taxon>
        <taxon>Hexapoda</taxon>
        <taxon>Insecta</taxon>
        <taxon>Pterygota</taxon>
        <taxon>Neoptera</taxon>
        <taxon>Endopterygota</taxon>
        <taxon>Hymenoptera</taxon>
        <taxon>Apocrita</taxon>
        <taxon>Proctotrupomorpha</taxon>
        <taxon>Chalcidoidea</taxon>
        <taxon>Trichogrammatidae</taxon>
        <taxon>Trichogramma</taxon>
    </lineage>
</organism>
<evidence type="ECO:0000256" key="1">
    <source>
        <dbReference type="ARBA" id="ARBA00004309"/>
    </source>
</evidence>
<sequence>MYTYVCIFFHGRYDNGTYNPPDNQVKFDVSLSQMEMRSGEYLIDKLDMIEDTKGNSGDRGRLLVTNLRIMWHSIAYPRVNLSIGFNTFDNVTTKFINTLFGTTTQALYVLTSYKNCRYEFIFSNMNNRSSRHYTSVMGVYRAYISSKIYREIKLRAGIILNGRLSILPQEIIELTTAGVWNLSTDQGNVGTFIISNVRIVWYAEMNEQFNVSMPYLTINSINIRSSKFGPTLVITTTESSGSFILGFRVDPSEELRFLHSKITSSYETYSKSPIFGVEYTFEHESIDQAEVVTEQITETDITEDEISNVFSVYFSEGEVKQRKPMLAQNLGLSVEEPKEGSTLEMLWELFPTNK</sequence>
<feature type="domain" description="BBSome complex member BBS5 PH" evidence="10">
    <location>
        <begin position="40"/>
        <end position="94"/>
    </location>
</feature>
<evidence type="ECO:0000256" key="7">
    <source>
        <dbReference type="ARBA" id="ARBA00023136"/>
    </source>
</evidence>
<evidence type="ECO:0000256" key="3">
    <source>
        <dbReference type="ARBA" id="ARBA00005822"/>
    </source>
</evidence>
<evidence type="ECO:0000259" key="10">
    <source>
        <dbReference type="SMART" id="SM00683"/>
    </source>
</evidence>
<comment type="caution">
    <text evidence="11">The sequence shown here is derived from an EMBL/GenBank/DDBJ whole genome shotgun (WGS) entry which is preliminary data.</text>
</comment>
<comment type="similarity">
    <text evidence="3">Belongs to the BBS5 family.</text>
</comment>
<comment type="subcellular location">
    <subcellularLocation>
        <location evidence="1">Cell projection</location>
        <location evidence="1">Cilium membrane</location>
    </subcellularLocation>
    <subcellularLocation>
        <location evidence="2">Cytoplasm</location>
        <location evidence="2">Cytoskeleton</location>
        <location evidence="2">Microtubule organizing center</location>
        <location evidence="2">Centrosome</location>
        <location evidence="2">Centriolar satellite</location>
    </subcellularLocation>
</comment>
<evidence type="ECO:0000256" key="2">
    <source>
        <dbReference type="ARBA" id="ARBA00004607"/>
    </source>
</evidence>
<name>A0ABD2WY72_9HYME</name>
<dbReference type="InterPro" id="IPR030804">
    <property type="entry name" value="BBS5/fem-3"/>
</dbReference>
<keyword evidence="6" id="KW-0969">Cilium</keyword>
<keyword evidence="7" id="KW-0472">Membrane</keyword>
<dbReference type="GO" id="GO:0034451">
    <property type="term" value="C:centriolar satellite"/>
    <property type="evidence" value="ECO:0007669"/>
    <property type="project" value="UniProtKB-SubCell"/>
</dbReference>
<dbReference type="PIRSF" id="PIRSF010072">
    <property type="entry name" value="DUF1448"/>
    <property type="match status" value="1"/>
</dbReference>
<dbReference type="SMART" id="SM00683">
    <property type="entry name" value="DM16"/>
    <property type="match status" value="2"/>
</dbReference>
<dbReference type="GO" id="GO:0060170">
    <property type="term" value="C:ciliary membrane"/>
    <property type="evidence" value="ECO:0007669"/>
    <property type="project" value="UniProtKB-SubCell"/>
</dbReference>
<evidence type="ECO:0000256" key="6">
    <source>
        <dbReference type="ARBA" id="ARBA00023069"/>
    </source>
</evidence>
<keyword evidence="5" id="KW-0963">Cytoplasm</keyword>